<dbReference type="Proteomes" id="UP000292052">
    <property type="component" value="Unassembled WGS sequence"/>
</dbReference>
<protein>
    <recommendedName>
        <fullName evidence="2">Alpha-amylase C-terminal domain-containing protein</fullName>
    </recommendedName>
</protein>
<dbReference type="EMBL" id="QDEB01047822">
    <property type="protein sequence ID" value="RZC37925.1"/>
    <property type="molecule type" value="Genomic_DNA"/>
</dbReference>
<dbReference type="SUPFAM" id="SSF51011">
    <property type="entry name" value="Glycosyl hydrolase domain"/>
    <property type="match status" value="1"/>
</dbReference>
<evidence type="ECO:0000256" key="1">
    <source>
        <dbReference type="ARBA" id="ARBA00008061"/>
    </source>
</evidence>
<dbReference type="SUPFAM" id="SSF51445">
    <property type="entry name" value="(Trans)glycosidases"/>
    <property type="match status" value="1"/>
</dbReference>
<comment type="similarity">
    <text evidence="1">Belongs to the glycosyl hydrolase 13 family.</text>
</comment>
<reference evidence="3 4" key="1">
    <citation type="submission" date="2017-03" db="EMBL/GenBank/DDBJ databases">
        <title>Genome of the blue death feigning beetle - Asbolus verrucosus.</title>
        <authorList>
            <person name="Rider S.D."/>
        </authorList>
    </citation>
    <scope>NUCLEOTIDE SEQUENCE [LARGE SCALE GENOMIC DNA]</scope>
    <source>
        <strain evidence="3">Butters</strain>
        <tissue evidence="3">Head and leg muscle</tissue>
    </source>
</reference>
<evidence type="ECO:0000313" key="4">
    <source>
        <dbReference type="Proteomes" id="UP000292052"/>
    </source>
</evidence>
<dbReference type="InterPro" id="IPR017853">
    <property type="entry name" value="GH"/>
</dbReference>
<dbReference type="OrthoDB" id="550577at2759"/>
<gene>
    <name evidence="3" type="ORF">BDFB_014194</name>
</gene>
<feature type="non-terminal residue" evidence="3">
    <location>
        <position position="168"/>
    </location>
</feature>
<comment type="caution">
    <text evidence="3">The sequence shown here is derived from an EMBL/GenBank/DDBJ whole genome shotgun (WGS) entry which is preliminary data.</text>
</comment>
<dbReference type="InterPro" id="IPR031319">
    <property type="entry name" value="A-amylase_C"/>
</dbReference>
<proteinExistence type="inferred from homology"/>
<accession>A0A482VYM3</accession>
<dbReference type="Gene3D" id="3.20.20.80">
    <property type="entry name" value="Glycosidases"/>
    <property type="match status" value="1"/>
</dbReference>
<evidence type="ECO:0000259" key="2">
    <source>
        <dbReference type="SMART" id="SM00632"/>
    </source>
</evidence>
<feature type="domain" description="Alpha-amylase C-terminal" evidence="2">
    <location>
        <begin position="101"/>
        <end position="167"/>
    </location>
</feature>
<name>A0A482VYM3_ASBVE</name>
<organism evidence="3 4">
    <name type="scientific">Asbolus verrucosus</name>
    <name type="common">Desert ironclad beetle</name>
    <dbReference type="NCBI Taxonomy" id="1661398"/>
    <lineage>
        <taxon>Eukaryota</taxon>
        <taxon>Metazoa</taxon>
        <taxon>Ecdysozoa</taxon>
        <taxon>Arthropoda</taxon>
        <taxon>Hexapoda</taxon>
        <taxon>Insecta</taxon>
        <taxon>Pterygota</taxon>
        <taxon>Neoptera</taxon>
        <taxon>Endopterygota</taxon>
        <taxon>Coleoptera</taxon>
        <taxon>Polyphaga</taxon>
        <taxon>Cucujiformia</taxon>
        <taxon>Tenebrionidae</taxon>
        <taxon>Pimeliinae</taxon>
        <taxon>Asbolus</taxon>
    </lineage>
</organism>
<dbReference type="PANTHER" id="PTHR43447">
    <property type="entry name" value="ALPHA-AMYLASE"/>
    <property type="match status" value="1"/>
</dbReference>
<evidence type="ECO:0000313" key="3">
    <source>
        <dbReference type="EMBL" id="RZC37925.1"/>
    </source>
</evidence>
<keyword evidence="4" id="KW-1185">Reference proteome</keyword>
<dbReference type="AlphaFoldDB" id="A0A482VYM3"/>
<dbReference type="SMART" id="SM00632">
    <property type="entry name" value="Aamy_C"/>
    <property type="match status" value="1"/>
</dbReference>
<dbReference type="STRING" id="1661398.A0A482VYM3"/>
<sequence>MCPEVLNVIYSSLNDLNIHYGFPSGARPYFYHEVPDPGNEAISKYEYIGLGEVLEFMSSANLGEVFSRNDKLAYLVNWGAEWSHAMHMVEFRNVVEGTKVKNWWSNNDQQIAFSRSMGFVAFTSWGDLNENLYTNLPWNLLSCTRKTLTVDDEGYAIIYLGTNEYDEV</sequence>